<name>B3G2K5_PSEAI</name>
<gene>
    <name evidence="1" type="ORF">PACL_0479</name>
</gene>
<dbReference type="EMBL" id="EU595751">
    <property type="protein sequence ID" value="ACD39267.1"/>
    <property type="molecule type" value="Genomic_DNA"/>
</dbReference>
<reference evidence="1" key="1">
    <citation type="journal article" date="2008" name="Genomics">
        <title>Large-insert genome analysis technology detects structural variation in Pseudomonas aeruginosa clinical strains from cystic fibrosis patients.</title>
        <authorList>
            <person name="Hayden H.S."/>
            <person name="Gillett W."/>
            <person name="Saenphimmachak C."/>
            <person name="Lim R."/>
            <person name="Zhou Y."/>
            <person name="Jacobs M.A."/>
            <person name="Chang J."/>
            <person name="Rohmer L."/>
            <person name="D'Argenio D.A."/>
            <person name="Palmieri A."/>
            <person name="Levy R."/>
            <person name="Haugen E."/>
            <person name="Wong G.K."/>
            <person name="Brittnacher M.J."/>
            <person name="Burns J.L."/>
            <person name="Miller S.I."/>
            <person name="Olson M.V."/>
            <person name="Kaul R."/>
        </authorList>
    </citation>
    <scope>NUCLEOTIDE SEQUENCE</scope>
    <source>
        <strain evidence="1">PACS171b</strain>
    </source>
</reference>
<proteinExistence type="predicted"/>
<dbReference type="AlphaFoldDB" id="B3G2K5"/>
<sequence>MLRSNKLWTTQAPPHAWIRHTPDRVAVIASHRQPLYAYTAIRIMGYPLPGLHMRTKPFRPPQRHEIAGLRYYRTASAYNWLGVAMAHPTRAIELLMEQCEPDVLSPMFNIEIEAVLRQADEYARSREVLDREVLREMLMHLISKAAGD</sequence>
<organism evidence="1">
    <name type="scientific">Pseudomonas aeruginosa</name>
    <dbReference type="NCBI Taxonomy" id="287"/>
    <lineage>
        <taxon>Bacteria</taxon>
        <taxon>Pseudomonadati</taxon>
        <taxon>Pseudomonadota</taxon>
        <taxon>Gammaproteobacteria</taxon>
        <taxon>Pseudomonadales</taxon>
        <taxon>Pseudomonadaceae</taxon>
        <taxon>Pseudomonas</taxon>
    </lineage>
</organism>
<protein>
    <submittedName>
        <fullName evidence="1">Uncharacterized protein</fullName>
    </submittedName>
</protein>
<accession>B3G2K5</accession>
<evidence type="ECO:0000313" key="1">
    <source>
        <dbReference type="EMBL" id="ACD39267.1"/>
    </source>
</evidence>